<dbReference type="STRING" id="1231343.Absy_027_102"/>
<comment type="caution">
    <text evidence="1">The sequence shown here is derived from an EMBL/GenBank/DDBJ whole genome shotgun (WGS) entry which is preliminary data.</text>
</comment>
<keyword evidence="1" id="KW-0808">Transferase</keyword>
<proteinExistence type="predicted"/>
<dbReference type="SUPFAM" id="SSF52540">
    <property type="entry name" value="P-loop containing nucleoside triphosphate hydrolases"/>
    <property type="match status" value="1"/>
</dbReference>
<dbReference type="InterPro" id="IPR027417">
    <property type="entry name" value="P-loop_NTPase"/>
</dbReference>
<dbReference type="OrthoDB" id="9800698at2"/>
<dbReference type="Proteomes" id="UP000216033">
    <property type="component" value="Unassembled WGS sequence"/>
</dbReference>
<accession>A0A270BWG4</accession>
<protein>
    <submittedName>
        <fullName evidence="1">Sulfotransferase</fullName>
    </submittedName>
</protein>
<gene>
    <name evidence="1" type="ORF">B9K05_01500</name>
</gene>
<sequence length="279" mass="31517">MLHPCVHFMSGLPRSGSTLLAALLQQNPAVLKAGHISPVAPMLLKLSSVMVEGEYQTEFNNESSSRILRGVLFNYYGEHDSPKTNPSSMIIDNSRLWCTRLGLINSLFPSSKIICCVRDPVWIIDSFEHIIQKNPLLSSKIIPIEQRGNLHSRVDALLSAQGALGFCWRAFNEAFYSNFAHNLIVVDYDSLVHQPQKTMNILEKKLNLPFWDYDFNNINFEEPIKFDENLNSPGLHKVKNKIEVPHRRPILPPDIIAKLTGGTFWRDPKKNPGGAFVIS</sequence>
<evidence type="ECO:0000313" key="2">
    <source>
        <dbReference type="Proteomes" id="UP000216033"/>
    </source>
</evidence>
<reference evidence="1 2" key="1">
    <citation type="submission" date="2017-04" db="EMBL/GenBank/DDBJ databases">
        <title>Kefir bacterial isolates.</title>
        <authorList>
            <person name="Kim Y."/>
            <person name="Blasche S."/>
            <person name="Patil K.R."/>
        </authorList>
    </citation>
    <scope>NUCLEOTIDE SEQUENCE [LARGE SCALE GENOMIC DNA]</scope>
    <source>
        <strain evidence="1 2">KR-2</strain>
    </source>
</reference>
<keyword evidence="2" id="KW-1185">Reference proteome</keyword>
<dbReference type="Gene3D" id="3.40.50.300">
    <property type="entry name" value="P-loop containing nucleotide triphosphate hydrolases"/>
    <property type="match status" value="1"/>
</dbReference>
<dbReference type="EMBL" id="NDFP01000001">
    <property type="protein sequence ID" value="PAL29343.1"/>
    <property type="molecule type" value="Genomic_DNA"/>
</dbReference>
<evidence type="ECO:0000313" key="1">
    <source>
        <dbReference type="EMBL" id="PAL29343.1"/>
    </source>
</evidence>
<dbReference type="AlphaFoldDB" id="A0A270BWG4"/>
<name>A0A270BWG4_9PROT</name>
<organism evidence="1 2">
    <name type="scientific">Acetobacter syzygii</name>
    <dbReference type="NCBI Taxonomy" id="146476"/>
    <lineage>
        <taxon>Bacteria</taxon>
        <taxon>Pseudomonadati</taxon>
        <taxon>Pseudomonadota</taxon>
        <taxon>Alphaproteobacteria</taxon>
        <taxon>Acetobacterales</taxon>
        <taxon>Acetobacteraceae</taxon>
        <taxon>Acetobacter</taxon>
    </lineage>
</organism>
<dbReference type="Pfam" id="PF13469">
    <property type="entry name" value="Sulfotransfer_3"/>
    <property type="match status" value="1"/>
</dbReference>
<dbReference type="GO" id="GO:0016740">
    <property type="term" value="F:transferase activity"/>
    <property type="evidence" value="ECO:0007669"/>
    <property type="project" value="UniProtKB-KW"/>
</dbReference>